<sequence>MSSISFPDQSRTDPHPEDQFYTPSFDSSSFQINPLSSHPPRTPRTSLHASSSHHYSAGIYEEKEPEEQHIQVEDVEIDLEEDRAKEAEKRVKKEEVWREMFLTSNGRDKAFKLMQYSIRVGLVFHSSLTSTRLLRRPSRPPWEQNIVQRLQSTASGFSFTRKLLLLFNWLGPLNQILAQQSVPFSSEVSTETAKKIQKPLLHTILYAPPPLLLELANAIADDIATWSRLGLLGKKLGTRAARFSDWCWFLSTLVNLVENSVERQIISGLQAEVEGRLYTESMTGATAKSKPKASKIDEKELSRLRNQDYWLQVTRTKLLMDLIFVSYELFNIQRGHNAVKAFTGLTAAVLSSAKLFDRHKNVLVKTF</sequence>
<dbReference type="InterPro" id="IPR008733">
    <property type="entry name" value="PEX11"/>
</dbReference>
<feature type="region of interest" description="Disordered" evidence="5">
    <location>
        <begin position="1"/>
        <end position="55"/>
    </location>
</feature>
<dbReference type="PANTHER" id="PTHR12652">
    <property type="entry name" value="PEROXISOMAL BIOGENESIS FACTOR 11"/>
    <property type="match status" value="1"/>
</dbReference>
<name>A0A9P5P1Q1_GYMJU</name>
<evidence type="ECO:0000256" key="1">
    <source>
        <dbReference type="ARBA" id="ARBA00022593"/>
    </source>
</evidence>
<evidence type="ECO:0000256" key="4">
    <source>
        <dbReference type="ARBA" id="ARBA00046271"/>
    </source>
</evidence>
<dbReference type="PANTHER" id="PTHR12652:SF19">
    <property type="entry name" value="PEROXISOMAL BIOGENESIS FACTOR 11"/>
    <property type="match status" value="1"/>
</dbReference>
<evidence type="ECO:0000256" key="3">
    <source>
        <dbReference type="ARBA" id="ARBA00023140"/>
    </source>
</evidence>
<dbReference type="OrthoDB" id="411017at2759"/>
<dbReference type="GO" id="GO:0005778">
    <property type="term" value="C:peroxisomal membrane"/>
    <property type="evidence" value="ECO:0007669"/>
    <property type="project" value="UniProtKB-SubCell"/>
</dbReference>
<keyword evidence="3" id="KW-0576">Peroxisome</keyword>
<gene>
    <name evidence="6" type="ORF">CPB84DRAFT_54662</name>
</gene>
<protein>
    <submittedName>
        <fullName evidence="6">Uncharacterized protein</fullName>
    </submittedName>
</protein>
<proteinExistence type="predicted"/>
<accession>A0A9P5P1Q1</accession>
<feature type="compositionally biased region" description="Low complexity" evidence="5">
    <location>
        <begin position="46"/>
        <end position="55"/>
    </location>
</feature>
<keyword evidence="2" id="KW-0472">Membrane</keyword>
<dbReference type="GO" id="GO:0016559">
    <property type="term" value="P:peroxisome fission"/>
    <property type="evidence" value="ECO:0007669"/>
    <property type="project" value="InterPro"/>
</dbReference>
<dbReference type="AlphaFoldDB" id="A0A9P5P1Q1"/>
<keyword evidence="7" id="KW-1185">Reference proteome</keyword>
<feature type="compositionally biased region" description="Polar residues" evidence="5">
    <location>
        <begin position="21"/>
        <end position="36"/>
    </location>
</feature>
<organism evidence="6 7">
    <name type="scientific">Gymnopilus junonius</name>
    <name type="common">Spectacular rustgill mushroom</name>
    <name type="synonym">Gymnopilus spectabilis subsp. junonius</name>
    <dbReference type="NCBI Taxonomy" id="109634"/>
    <lineage>
        <taxon>Eukaryota</taxon>
        <taxon>Fungi</taxon>
        <taxon>Dikarya</taxon>
        <taxon>Basidiomycota</taxon>
        <taxon>Agaricomycotina</taxon>
        <taxon>Agaricomycetes</taxon>
        <taxon>Agaricomycetidae</taxon>
        <taxon>Agaricales</taxon>
        <taxon>Agaricineae</taxon>
        <taxon>Hymenogastraceae</taxon>
        <taxon>Gymnopilus</taxon>
    </lineage>
</organism>
<dbReference type="Pfam" id="PF05648">
    <property type="entry name" value="PEX11"/>
    <property type="match status" value="1"/>
</dbReference>
<comment type="subcellular location">
    <subcellularLocation>
        <location evidence="4">Peroxisome membrane</location>
    </subcellularLocation>
</comment>
<reference evidence="6" key="1">
    <citation type="submission" date="2020-11" db="EMBL/GenBank/DDBJ databases">
        <authorList>
            <consortium name="DOE Joint Genome Institute"/>
            <person name="Ahrendt S."/>
            <person name="Riley R."/>
            <person name="Andreopoulos W."/>
            <person name="LaButti K."/>
            <person name="Pangilinan J."/>
            <person name="Ruiz-duenas F.J."/>
            <person name="Barrasa J.M."/>
            <person name="Sanchez-Garcia M."/>
            <person name="Camarero S."/>
            <person name="Miyauchi S."/>
            <person name="Serrano A."/>
            <person name="Linde D."/>
            <person name="Babiker R."/>
            <person name="Drula E."/>
            <person name="Ayuso-Fernandez I."/>
            <person name="Pacheco R."/>
            <person name="Padilla G."/>
            <person name="Ferreira P."/>
            <person name="Barriuso J."/>
            <person name="Kellner H."/>
            <person name="Castanera R."/>
            <person name="Alfaro M."/>
            <person name="Ramirez L."/>
            <person name="Pisabarro A.G."/>
            <person name="Kuo A."/>
            <person name="Tritt A."/>
            <person name="Lipzen A."/>
            <person name="He G."/>
            <person name="Yan M."/>
            <person name="Ng V."/>
            <person name="Cullen D."/>
            <person name="Martin F."/>
            <person name="Rosso M.-N."/>
            <person name="Henrissat B."/>
            <person name="Hibbett D."/>
            <person name="Martinez A.T."/>
            <person name="Grigoriev I.V."/>
        </authorList>
    </citation>
    <scope>NUCLEOTIDE SEQUENCE</scope>
    <source>
        <strain evidence="6">AH 44721</strain>
    </source>
</reference>
<dbReference type="Proteomes" id="UP000724874">
    <property type="component" value="Unassembled WGS sequence"/>
</dbReference>
<keyword evidence="1" id="KW-0962">Peroxisome biogenesis</keyword>
<comment type="caution">
    <text evidence="6">The sequence shown here is derived from an EMBL/GenBank/DDBJ whole genome shotgun (WGS) entry which is preliminary data.</text>
</comment>
<evidence type="ECO:0000256" key="5">
    <source>
        <dbReference type="SAM" id="MobiDB-lite"/>
    </source>
</evidence>
<evidence type="ECO:0000313" key="6">
    <source>
        <dbReference type="EMBL" id="KAF8914092.1"/>
    </source>
</evidence>
<evidence type="ECO:0000256" key="2">
    <source>
        <dbReference type="ARBA" id="ARBA00023136"/>
    </source>
</evidence>
<dbReference type="EMBL" id="JADNYJ010000001">
    <property type="protein sequence ID" value="KAF8914092.1"/>
    <property type="molecule type" value="Genomic_DNA"/>
</dbReference>
<evidence type="ECO:0000313" key="7">
    <source>
        <dbReference type="Proteomes" id="UP000724874"/>
    </source>
</evidence>